<evidence type="ECO:0000259" key="1">
    <source>
        <dbReference type="PROSITE" id="PS50042"/>
    </source>
</evidence>
<gene>
    <name evidence="2" type="ORF">AWN68_14590</name>
</gene>
<dbReference type="InterPro" id="IPR018490">
    <property type="entry name" value="cNMP-bd_dom_sf"/>
</dbReference>
<protein>
    <recommendedName>
        <fullName evidence="1">Cyclic nucleotide-binding domain-containing protein</fullName>
    </recommendedName>
</protein>
<comment type="caution">
    <text evidence="2">The sequence shown here is derived from an EMBL/GenBank/DDBJ whole genome shotgun (WGS) entry which is preliminary data.</text>
</comment>
<dbReference type="PROSITE" id="PS50042">
    <property type="entry name" value="CNMP_BINDING_3"/>
    <property type="match status" value="1"/>
</dbReference>
<dbReference type="InterPro" id="IPR000595">
    <property type="entry name" value="cNMP-bd_dom"/>
</dbReference>
<dbReference type="Gene3D" id="2.60.120.10">
    <property type="entry name" value="Jelly Rolls"/>
    <property type="match status" value="1"/>
</dbReference>
<keyword evidence="3" id="KW-1185">Reference proteome</keyword>
<dbReference type="SUPFAM" id="SSF51206">
    <property type="entry name" value="cAMP-binding domain-like"/>
    <property type="match status" value="1"/>
</dbReference>
<dbReference type="Proteomes" id="UP000075615">
    <property type="component" value="Unassembled WGS sequence"/>
</dbReference>
<proteinExistence type="predicted"/>
<dbReference type="CDD" id="cd00038">
    <property type="entry name" value="CAP_ED"/>
    <property type="match status" value="1"/>
</dbReference>
<reference evidence="2 3" key="1">
    <citation type="submission" date="2016-01" db="EMBL/GenBank/DDBJ databases">
        <title>Genome sequencing of Roseivirga echinicomitans KMM 6058.</title>
        <authorList>
            <person name="Selvaratnam C."/>
            <person name="Thevarajoo S."/>
            <person name="Goh K.M."/>
            <person name="Ee R."/>
            <person name="Chan K.-G."/>
            <person name="Chong C.S."/>
        </authorList>
    </citation>
    <scope>NUCLEOTIDE SEQUENCE [LARGE SCALE GENOMIC DNA]</scope>
    <source>
        <strain evidence="2 3">KMM 6058</strain>
    </source>
</reference>
<evidence type="ECO:0000313" key="2">
    <source>
        <dbReference type="EMBL" id="KYG82479.1"/>
    </source>
</evidence>
<feature type="domain" description="Cyclic nucleotide-binding" evidence="1">
    <location>
        <begin position="32"/>
        <end position="85"/>
    </location>
</feature>
<dbReference type="RefSeq" id="WP_068412479.1">
    <property type="nucleotide sequence ID" value="NZ_LRDB01000003.1"/>
</dbReference>
<dbReference type="EMBL" id="LRDB01000003">
    <property type="protein sequence ID" value="KYG82479.1"/>
    <property type="molecule type" value="Genomic_DNA"/>
</dbReference>
<sequence length="139" mass="15992">MKLSWPKNQRSKGFSIEENPYLNIPSKSFKVFRKNGGKLYSEGEKLDHFYRLIEGEVLLTKKDQLGRNILLLKVNQEDLLGFQAIQNSNVSTHTAHIHKPSRFMKIPLSLVTALPNFHDKLIQQLVAHLDQIEKVTLSI</sequence>
<accession>A0A150XUQ3</accession>
<dbReference type="Pfam" id="PF00027">
    <property type="entry name" value="cNMP_binding"/>
    <property type="match status" value="1"/>
</dbReference>
<dbReference type="STRING" id="296218.AWN68_14590"/>
<dbReference type="AlphaFoldDB" id="A0A150XUQ3"/>
<name>A0A150XUQ3_9BACT</name>
<dbReference type="OrthoDB" id="9806995at2"/>
<evidence type="ECO:0000313" key="3">
    <source>
        <dbReference type="Proteomes" id="UP000075615"/>
    </source>
</evidence>
<dbReference type="InterPro" id="IPR014710">
    <property type="entry name" value="RmlC-like_jellyroll"/>
</dbReference>
<organism evidence="2 3">
    <name type="scientific">Roseivirga echinicomitans</name>
    <dbReference type="NCBI Taxonomy" id="296218"/>
    <lineage>
        <taxon>Bacteria</taxon>
        <taxon>Pseudomonadati</taxon>
        <taxon>Bacteroidota</taxon>
        <taxon>Cytophagia</taxon>
        <taxon>Cytophagales</taxon>
        <taxon>Roseivirgaceae</taxon>
        <taxon>Roseivirga</taxon>
    </lineage>
</organism>